<sequence length="390" mass="44299">MSKDKKKESNPKKELSEWQKRNQEYLKKKAEEEAALAEEKEKEKQARKEANSKLLEESKKSSSESDEEASSPSKEPSEKEEKSQKDAPKVKEEKEKKKKEKPEKPEKAEKPAKPKIEPVHIWRAVSILVPSVLVLLLSVYLLTPLSTIKNIEVKGNSNTQADDIKQASGIQDSDYTLALLLDKETYAERIKSNHWIESAKINYQFPTNFTIEVKEFDIVGYYVSGEEHYPILSSGTVESTPVSRLNLPETYLTVTFNDEQQVKELITGLSTISEDIKSQIQNIELAPSKATADLLKITMLDTDEVLVPLSELSKKLPYYSKIKPQLTEPSVVDMEAGAYSYTIADKLIEEAEEKAKQEAKEAEKKKQEEEKKKQEEQGNQSQTSQQSQSR</sequence>
<dbReference type="GO" id="GO:0032153">
    <property type="term" value="C:cell division site"/>
    <property type="evidence" value="ECO:0007669"/>
    <property type="project" value="UniProtKB-UniRule"/>
</dbReference>
<dbReference type="InterPro" id="IPR013685">
    <property type="entry name" value="POTRA_FtsQ_type"/>
</dbReference>
<feature type="compositionally biased region" description="Basic and acidic residues" evidence="9">
    <location>
        <begin position="353"/>
        <end position="376"/>
    </location>
</feature>
<comment type="subcellular location">
    <subcellularLocation>
        <location evidence="8">Cell membrane</location>
        <topology evidence="8">Single-pass type II membrane protein</topology>
    </subcellularLocation>
    <subcellularLocation>
        <location evidence="1">Membrane</location>
    </subcellularLocation>
    <text evidence="8">Localizes to the division septum.</text>
</comment>
<dbReference type="PATRIC" id="fig|1303.87.peg.1037"/>
<dbReference type="Proteomes" id="UP000072989">
    <property type="component" value="Unassembled WGS sequence"/>
</dbReference>
<feature type="domain" description="POTRA" evidence="10">
    <location>
        <begin position="146"/>
        <end position="216"/>
    </location>
</feature>
<dbReference type="Gene3D" id="3.40.50.10960">
    <property type="match status" value="1"/>
</dbReference>
<comment type="function">
    <text evidence="8">Cell division protein that may be involved in stabilizing or promoting the assembly of the division complex.</text>
</comment>
<dbReference type="HAMAP" id="MF_00912">
    <property type="entry name" value="DivIB"/>
    <property type="match status" value="1"/>
</dbReference>
<evidence type="ECO:0000256" key="5">
    <source>
        <dbReference type="ARBA" id="ARBA00022989"/>
    </source>
</evidence>
<evidence type="ECO:0000256" key="7">
    <source>
        <dbReference type="ARBA" id="ARBA00023306"/>
    </source>
</evidence>
<dbReference type="PROSITE" id="PS51779">
    <property type="entry name" value="POTRA"/>
    <property type="match status" value="1"/>
</dbReference>
<keyword evidence="3 8" id="KW-0132">Cell division</keyword>
<evidence type="ECO:0000256" key="2">
    <source>
        <dbReference type="ARBA" id="ARBA00022475"/>
    </source>
</evidence>
<evidence type="ECO:0000256" key="9">
    <source>
        <dbReference type="SAM" id="MobiDB-lite"/>
    </source>
</evidence>
<dbReference type="GO" id="GO:0043093">
    <property type="term" value="P:FtsZ-dependent cytokinesis"/>
    <property type="evidence" value="ECO:0007669"/>
    <property type="project" value="UniProtKB-UniRule"/>
</dbReference>
<reference evidence="11 12" key="1">
    <citation type="submission" date="2016-01" db="EMBL/GenBank/DDBJ databases">
        <title>Highly variable Streptococcus oralis are common among viridans streptococci isolated from primates.</title>
        <authorList>
            <person name="Denapaite D."/>
            <person name="Rieger M."/>
            <person name="Koendgen S."/>
            <person name="Brueckner R."/>
            <person name="Ochigava I."/>
            <person name="Kappeler P."/>
            <person name="Maetz-Rensing K."/>
            <person name="Leendertz F."/>
            <person name="Hakenbeck R."/>
        </authorList>
    </citation>
    <scope>NUCLEOTIDE SEQUENCE [LARGE SCALE GENOMIC DNA]</scope>
    <source>
        <strain evidence="11 12">DD17</strain>
    </source>
</reference>
<evidence type="ECO:0000256" key="4">
    <source>
        <dbReference type="ARBA" id="ARBA00022692"/>
    </source>
</evidence>
<dbReference type="EMBL" id="LQZE01000183">
    <property type="protein sequence ID" value="KXU15842.1"/>
    <property type="molecule type" value="Genomic_DNA"/>
</dbReference>
<feature type="region of interest" description="Disordered" evidence="9">
    <location>
        <begin position="1"/>
        <end position="113"/>
    </location>
</feature>
<gene>
    <name evidence="8" type="primary">divIB</name>
    <name evidence="11" type="ORF">SORDD17_00861</name>
</gene>
<protein>
    <recommendedName>
        <fullName evidence="8">Cell division protein DivIB</fullName>
    </recommendedName>
</protein>
<evidence type="ECO:0000259" key="10">
    <source>
        <dbReference type="PROSITE" id="PS51779"/>
    </source>
</evidence>
<feature type="region of interest" description="Disordered" evidence="9">
    <location>
        <begin position="353"/>
        <end position="390"/>
    </location>
</feature>
<dbReference type="GO" id="GO:0005886">
    <property type="term" value="C:plasma membrane"/>
    <property type="evidence" value="ECO:0007669"/>
    <property type="project" value="UniProtKB-SubCell"/>
</dbReference>
<proteinExistence type="inferred from homology"/>
<keyword evidence="7 8" id="KW-0131">Cell cycle</keyword>
<evidence type="ECO:0000313" key="11">
    <source>
        <dbReference type="EMBL" id="KXU15842.1"/>
    </source>
</evidence>
<evidence type="ECO:0000256" key="3">
    <source>
        <dbReference type="ARBA" id="ARBA00022618"/>
    </source>
</evidence>
<feature type="compositionally biased region" description="Basic and acidic residues" evidence="9">
    <location>
        <begin position="75"/>
        <end position="113"/>
    </location>
</feature>
<dbReference type="PANTHER" id="PTHR37820:SF1">
    <property type="entry name" value="CELL DIVISION PROTEIN FTSQ"/>
    <property type="match status" value="1"/>
</dbReference>
<dbReference type="InterPro" id="IPR034746">
    <property type="entry name" value="POTRA"/>
</dbReference>
<accession>A0A139RM62</accession>
<dbReference type="Pfam" id="PF08478">
    <property type="entry name" value="POTRA_1"/>
    <property type="match status" value="1"/>
</dbReference>
<feature type="transmembrane region" description="Helical" evidence="8">
    <location>
        <begin position="121"/>
        <end position="142"/>
    </location>
</feature>
<evidence type="ECO:0000313" key="12">
    <source>
        <dbReference type="Proteomes" id="UP000072989"/>
    </source>
</evidence>
<comment type="caution">
    <text evidence="11">The sequence shown here is derived from an EMBL/GenBank/DDBJ whole genome shotgun (WGS) entry which is preliminary data.</text>
</comment>
<name>A0A139RM62_STROR</name>
<dbReference type="InterPro" id="IPR026580">
    <property type="entry name" value="DivIB"/>
</dbReference>
<keyword evidence="5 8" id="KW-1133">Transmembrane helix</keyword>
<dbReference type="AlphaFoldDB" id="A0A139RM62"/>
<dbReference type="RefSeq" id="WP_061865750.1">
    <property type="nucleotide sequence ID" value="NZ_KQ970797.1"/>
</dbReference>
<dbReference type="InterPro" id="IPR050487">
    <property type="entry name" value="FtsQ_DivIB"/>
</dbReference>
<evidence type="ECO:0000256" key="1">
    <source>
        <dbReference type="ARBA" id="ARBA00004370"/>
    </source>
</evidence>
<keyword evidence="4 8" id="KW-0812">Transmembrane</keyword>
<feature type="compositionally biased region" description="Low complexity" evidence="9">
    <location>
        <begin position="377"/>
        <end position="390"/>
    </location>
</feature>
<organism evidence="11 12">
    <name type="scientific">Streptococcus oralis</name>
    <dbReference type="NCBI Taxonomy" id="1303"/>
    <lineage>
        <taxon>Bacteria</taxon>
        <taxon>Bacillati</taxon>
        <taxon>Bacillota</taxon>
        <taxon>Bacilli</taxon>
        <taxon>Lactobacillales</taxon>
        <taxon>Streptococcaceae</taxon>
        <taxon>Streptococcus</taxon>
    </lineage>
</organism>
<comment type="similarity">
    <text evidence="8">Belongs to the FtsQ/DivIB family. DivIB subfamily.</text>
</comment>
<evidence type="ECO:0000256" key="6">
    <source>
        <dbReference type="ARBA" id="ARBA00023136"/>
    </source>
</evidence>
<dbReference type="Gene3D" id="3.10.20.310">
    <property type="entry name" value="membrane protein fhac"/>
    <property type="match status" value="1"/>
</dbReference>
<evidence type="ECO:0000256" key="8">
    <source>
        <dbReference type="HAMAP-Rule" id="MF_00912"/>
    </source>
</evidence>
<feature type="compositionally biased region" description="Basic and acidic residues" evidence="9">
    <location>
        <begin position="1"/>
        <end position="63"/>
    </location>
</feature>
<keyword evidence="2 8" id="KW-1003">Cell membrane</keyword>
<dbReference type="PANTHER" id="PTHR37820">
    <property type="entry name" value="CELL DIVISION PROTEIN DIVIB"/>
    <property type="match status" value="1"/>
</dbReference>
<keyword evidence="6 8" id="KW-0472">Membrane</keyword>